<dbReference type="PANTHER" id="PTHR35569:SF1">
    <property type="entry name" value="CYANAMIDE HYDRATASE DDI2-RELATED"/>
    <property type="match status" value="1"/>
</dbReference>
<protein>
    <recommendedName>
        <fullName evidence="1">HD domain-containing protein</fullName>
    </recommendedName>
</protein>
<organism evidence="2 3">
    <name type="scientific">Crepidotus variabilis</name>
    <dbReference type="NCBI Taxonomy" id="179855"/>
    <lineage>
        <taxon>Eukaryota</taxon>
        <taxon>Fungi</taxon>
        <taxon>Dikarya</taxon>
        <taxon>Basidiomycota</taxon>
        <taxon>Agaricomycotina</taxon>
        <taxon>Agaricomycetes</taxon>
        <taxon>Agaricomycetidae</taxon>
        <taxon>Agaricales</taxon>
        <taxon>Agaricineae</taxon>
        <taxon>Crepidotaceae</taxon>
        <taxon>Crepidotus</taxon>
    </lineage>
</organism>
<gene>
    <name evidence="2" type="ORF">CPB83DRAFT_104574</name>
</gene>
<dbReference type="AlphaFoldDB" id="A0A9P6EKG8"/>
<dbReference type="InterPro" id="IPR006674">
    <property type="entry name" value="HD_domain"/>
</dbReference>
<feature type="domain" description="HD" evidence="1">
    <location>
        <begin position="39"/>
        <end position="152"/>
    </location>
</feature>
<dbReference type="OrthoDB" id="2378324at2759"/>
<dbReference type="SUPFAM" id="SSF109604">
    <property type="entry name" value="HD-domain/PDEase-like"/>
    <property type="match status" value="1"/>
</dbReference>
<evidence type="ECO:0000259" key="1">
    <source>
        <dbReference type="Pfam" id="PF01966"/>
    </source>
</evidence>
<dbReference type="Proteomes" id="UP000807306">
    <property type="component" value="Unassembled WGS sequence"/>
</dbReference>
<evidence type="ECO:0000313" key="2">
    <source>
        <dbReference type="EMBL" id="KAF9531428.1"/>
    </source>
</evidence>
<reference evidence="2" key="1">
    <citation type="submission" date="2020-11" db="EMBL/GenBank/DDBJ databases">
        <authorList>
            <consortium name="DOE Joint Genome Institute"/>
            <person name="Ahrendt S."/>
            <person name="Riley R."/>
            <person name="Andreopoulos W."/>
            <person name="Labutti K."/>
            <person name="Pangilinan J."/>
            <person name="Ruiz-Duenas F.J."/>
            <person name="Barrasa J.M."/>
            <person name="Sanchez-Garcia M."/>
            <person name="Camarero S."/>
            <person name="Miyauchi S."/>
            <person name="Serrano A."/>
            <person name="Linde D."/>
            <person name="Babiker R."/>
            <person name="Drula E."/>
            <person name="Ayuso-Fernandez I."/>
            <person name="Pacheco R."/>
            <person name="Padilla G."/>
            <person name="Ferreira P."/>
            <person name="Barriuso J."/>
            <person name="Kellner H."/>
            <person name="Castanera R."/>
            <person name="Alfaro M."/>
            <person name="Ramirez L."/>
            <person name="Pisabarro A.G."/>
            <person name="Kuo A."/>
            <person name="Tritt A."/>
            <person name="Lipzen A."/>
            <person name="He G."/>
            <person name="Yan M."/>
            <person name="Ng V."/>
            <person name="Cullen D."/>
            <person name="Martin F."/>
            <person name="Rosso M.-N."/>
            <person name="Henrissat B."/>
            <person name="Hibbett D."/>
            <person name="Martinez A.T."/>
            <person name="Grigoriev I.V."/>
        </authorList>
    </citation>
    <scope>NUCLEOTIDE SEQUENCE</scope>
    <source>
        <strain evidence="2">CBS 506.95</strain>
    </source>
</reference>
<accession>A0A9P6EKG8</accession>
<keyword evidence="3" id="KW-1185">Reference proteome</keyword>
<dbReference type="Pfam" id="PF01966">
    <property type="entry name" value="HD"/>
    <property type="match status" value="1"/>
</dbReference>
<evidence type="ECO:0000313" key="3">
    <source>
        <dbReference type="Proteomes" id="UP000807306"/>
    </source>
</evidence>
<dbReference type="Gene3D" id="1.10.3210.10">
    <property type="entry name" value="Hypothetical protein af1432"/>
    <property type="match status" value="1"/>
</dbReference>
<dbReference type="EMBL" id="MU157835">
    <property type="protein sequence ID" value="KAF9531428.1"/>
    <property type="molecule type" value="Genomic_DNA"/>
</dbReference>
<proteinExistence type="predicted"/>
<dbReference type="PANTHER" id="PTHR35569">
    <property type="entry name" value="CYANAMIDE HYDRATASE DDI2-RELATED"/>
    <property type="match status" value="1"/>
</dbReference>
<sequence length="226" mass="25658">MNNQGLSPTLAAVVPTIPQNEACIIALKAAHQHLSTPIFNHSMRVYHYAQWFTDNDPNIQLPDAQSFDLQTPTPDLIFLASIFHDFGTARCSHNDKEPLRFEVEGANAAVNLIRKHSYSSSSYREVWIAIACHSSPHIAEHIGPLSRLIRLAVQTDFSIISKRKAHDLAEGLEMQFPRLDVEKTLSDEIVKQALERREKAPHVSWPWNLLRAYEEDPGWEGVNKEF</sequence>
<name>A0A9P6EKG8_9AGAR</name>
<comment type="caution">
    <text evidence="2">The sequence shown here is derived from an EMBL/GenBank/DDBJ whole genome shotgun (WGS) entry which is preliminary data.</text>
</comment>